<dbReference type="EMBL" id="SCKW01000032">
    <property type="protein sequence ID" value="RWZ78109.1"/>
    <property type="molecule type" value="Genomic_DNA"/>
</dbReference>
<evidence type="ECO:0000313" key="3">
    <source>
        <dbReference type="EMBL" id="RWZ78109.1"/>
    </source>
</evidence>
<dbReference type="SUPFAM" id="SSF53756">
    <property type="entry name" value="UDP-Glycosyltransferase/glycogen phosphorylase"/>
    <property type="match status" value="1"/>
</dbReference>
<dbReference type="Proteomes" id="UP000289269">
    <property type="component" value="Unassembled WGS sequence"/>
</dbReference>
<name>A0A4Q0AGN5_9BACT</name>
<evidence type="ECO:0000259" key="2">
    <source>
        <dbReference type="Pfam" id="PF13439"/>
    </source>
</evidence>
<protein>
    <submittedName>
        <fullName evidence="3">Glycosyltransferase family 1 protein</fullName>
    </submittedName>
</protein>
<dbReference type="Gene3D" id="3.40.50.2000">
    <property type="entry name" value="Glycogen Phosphorylase B"/>
    <property type="match status" value="2"/>
</dbReference>
<comment type="caution">
    <text evidence="3">The sequence shown here is derived from an EMBL/GenBank/DDBJ whole genome shotgun (WGS) entry which is preliminary data.</text>
</comment>
<dbReference type="PROSITE" id="PS51257">
    <property type="entry name" value="PROKAR_LIPOPROTEIN"/>
    <property type="match status" value="1"/>
</dbReference>
<evidence type="ECO:0000313" key="4">
    <source>
        <dbReference type="Proteomes" id="UP000289269"/>
    </source>
</evidence>
<dbReference type="InterPro" id="IPR050194">
    <property type="entry name" value="Glycosyltransferase_grp1"/>
</dbReference>
<dbReference type="PANTHER" id="PTHR45947">
    <property type="entry name" value="SULFOQUINOVOSYL TRANSFERASE SQD2"/>
    <property type="match status" value="1"/>
</dbReference>
<sequence length="404" mass="44656">MKITMLGWELPPHNSGGLGVACYNLAKQLAQDGFEINFVVPYRARHRIKEFKVIGATDITPAELYRSANAYHSSGTIPPPNEESVRGGLDGLRTRYARFVQKLVADDPPDVIHAHDWLTFDAAVAAKRLCGSPFIAHVHATEYDRSGNAEGNLIVHDIEYQSLLLADKIIAVSRLTKRTIVEKYHIPADKIEVLHNAPAEVPPPETVADSPSYPYLEEMRRSGWTVVASLGRLTVQKGLNYLLEAAKLAVEKNPRLIFLLAGDGEQRDQLLLRCAQLGLGGNVAFSGFVRGQRWRDSYGSADLFVMSSVSEPFGLTALEAAACRLPLIITRQSGVGETISHALKYDYWDTHRLASLILAAAEQTVLRHELADNAASEINRLSWREVARGCSRIYRQHSLVEASP</sequence>
<dbReference type="InterPro" id="IPR028098">
    <property type="entry name" value="Glyco_trans_4-like_N"/>
</dbReference>
<dbReference type="PANTHER" id="PTHR45947:SF3">
    <property type="entry name" value="SULFOQUINOVOSYL TRANSFERASE SQD2"/>
    <property type="match status" value="1"/>
</dbReference>
<keyword evidence="4" id="KW-1185">Reference proteome</keyword>
<dbReference type="AlphaFoldDB" id="A0A4Q0AGN5"/>
<gene>
    <name evidence="3" type="ORF">EOT04_02850</name>
</gene>
<dbReference type="GO" id="GO:0016757">
    <property type="term" value="F:glycosyltransferase activity"/>
    <property type="evidence" value="ECO:0007669"/>
    <property type="project" value="InterPro"/>
</dbReference>
<feature type="domain" description="Glycosyl transferase family 1" evidence="1">
    <location>
        <begin position="225"/>
        <end position="374"/>
    </location>
</feature>
<dbReference type="CDD" id="cd03801">
    <property type="entry name" value="GT4_PimA-like"/>
    <property type="match status" value="1"/>
</dbReference>
<accession>A0A4Q0AGN5</accession>
<dbReference type="Pfam" id="PF13439">
    <property type="entry name" value="Glyco_transf_4"/>
    <property type="match status" value="1"/>
</dbReference>
<reference evidence="3" key="1">
    <citation type="submission" date="2019-01" db="EMBL/GenBank/DDBJ databases">
        <title>Genomic signatures and co-occurrence patterns of the ultra-small Saccharimodia (Patescibacteria phylum) suggest a symbiotic lifestyle.</title>
        <authorList>
            <person name="Lemos L."/>
            <person name="Medeiros J."/>
            <person name="Andreote F."/>
            <person name="Fernandes G."/>
            <person name="Varani A."/>
            <person name="Oliveira G."/>
            <person name="Pylro V."/>
        </authorList>
    </citation>
    <scope>NUCLEOTIDE SEQUENCE [LARGE SCALE GENOMIC DNA]</scope>
    <source>
        <strain evidence="3">AMD01</strain>
    </source>
</reference>
<feature type="domain" description="Glycosyltransferase subfamily 4-like N-terminal" evidence="2">
    <location>
        <begin position="16"/>
        <end position="196"/>
    </location>
</feature>
<proteinExistence type="predicted"/>
<dbReference type="Pfam" id="PF00534">
    <property type="entry name" value="Glycos_transf_1"/>
    <property type="match status" value="1"/>
</dbReference>
<dbReference type="InterPro" id="IPR001296">
    <property type="entry name" value="Glyco_trans_1"/>
</dbReference>
<organism evidence="3 4">
    <name type="scientific">Candidatus Chaera renei</name>
    <dbReference type="NCBI Taxonomy" id="2506947"/>
    <lineage>
        <taxon>Bacteria</taxon>
        <taxon>Candidatus Saccharimonadota</taxon>
        <taxon>Candidatus Saccharimonadia</taxon>
        <taxon>Candidatus Saccharimonadales</taxon>
        <taxon>Candidatus Saccharimonadaceae</taxon>
        <taxon>Candidatus Chaera</taxon>
    </lineage>
</organism>
<evidence type="ECO:0000259" key="1">
    <source>
        <dbReference type="Pfam" id="PF00534"/>
    </source>
</evidence>